<evidence type="ECO:0000313" key="1">
    <source>
        <dbReference type="EMBL" id="CAF1223682.1"/>
    </source>
</evidence>
<dbReference type="EMBL" id="CAJNOJ010000162">
    <property type="protein sequence ID" value="CAF1223682.1"/>
    <property type="molecule type" value="Genomic_DNA"/>
</dbReference>
<dbReference type="Gene3D" id="3.90.176.10">
    <property type="entry name" value="Toxin ADP-ribosyltransferase, Chain A, domain 1"/>
    <property type="match status" value="1"/>
</dbReference>
<dbReference type="AlphaFoldDB" id="A0A815WH55"/>
<name>A0A815WH55_ADIRI</name>
<evidence type="ECO:0000313" key="2">
    <source>
        <dbReference type="EMBL" id="CAF1545861.1"/>
    </source>
</evidence>
<dbReference type="EMBL" id="CAJNOR010005110">
    <property type="protein sequence ID" value="CAF1545861.1"/>
    <property type="molecule type" value="Genomic_DNA"/>
</dbReference>
<dbReference type="SUPFAM" id="SSF56399">
    <property type="entry name" value="ADP-ribosylation"/>
    <property type="match status" value="1"/>
</dbReference>
<proteinExistence type="predicted"/>
<dbReference type="OrthoDB" id="10391922at2759"/>
<reference evidence="2" key="1">
    <citation type="submission" date="2021-02" db="EMBL/GenBank/DDBJ databases">
        <authorList>
            <person name="Nowell W R."/>
        </authorList>
    </citation>
    <scope>NUCLEOTIDE SEQUENCE</scope>
</reference>
<organism evidence="2 3">
    <name type="scientific">Adineta ricciae</name>
    <name type="common">Rotifer</name>
    <dbReference type="NCBI Taxonomy" id="249248"/>
    <lineage>
        <taxon>Eukaryota</taxon>
        <taxon>Metazoa</taxon>
        <taxon>Spiralia</taxon>
        <taxon>Gnathifera</taxon>
        <taxon>Rotifera</taxon>
        <taxon>Eurotatoria</taxon>
        <taxon>Bdelloidea</taxon>
        <taxon>Adinetida</taxon>
        <taxon>Adinetidae</taxon>
        <taxon>Adineta</taxon>
    </lineage>
</organism>
<sequence>MSKNNDAVLVTASNYYELGEKYQRENQKEKTLILLGNEQEIFSEMDMPFFYCKVVDISTFARGETLPSTADIPLFIDWAKSLYEVTLQHLKRIQREEHVDIFTPFASVHLNADYLGSFDLWCEKFHWERRPKHLVVERYHNNTHRLKIHLLLLNHLFRTQPDHQSKTTMCRALYYYLYRDHFRDLESLFTLYSSKCAVEWYRDDSGISQVVNRALRVKNVDDIHILRHFMIELYQQLDEIYERQRPTDENHMTLTVYRGQQVCRNELRNFIENIGQASFINSFFSTTFNLEVAYLYLETNTTNAQIVNVVFVVELDTSHVTRPYGYITNSSEENELIISPGTIVSIQNVERINKGSVECNNMQSDNQKNEFWLIKLQSIDEKQFLGSTLTILSETSMIGAGEPVVICFLLFFVKVA</sequence>
<dbReference type="Proteomes" id="UP000663852">
    <property type="component" value="Unassembled WGS sequence"/>
</dbReference>
<comment type="caution">
    <text evidence="2">The sequence shown here is derived from an EMBL/GenBank/DDBJ whole genome shotgun (WGS) entry which is preliminary data.</text>
</comment>
<protein>
    <submittedName>
        <fullName evidence="2">Uncharacterized protein</fullName>
    </submittedName>
</protein>
<evidence type="ECO:0000313" key="3">
    <source>
        <dbReference type="Proteomes" id="UP000663828"/>
    </source>
</evidence>
<dbReference type="Proteomes" id="UP000663828">
    <property type="component" value="Unassembled WGS sequence"/>
</dbReference>
<keyword evidence="3" id="KW-1185">Reference proteome</keyword>
<gene>
    <name evidence="1" type="ORF">EDS130_LOCUS26557</name>
    <name evidence="2" type="ORF">XAT740_LOCUS42513</name>
</gene>
<accession>A0A815WH55</accession>